<dbReference type="GO" id="GO:0006891">
    <property type="term" value="P:intra-Golgi vesicle-mediated transport"/>
    <property type="evidence" value="ECO:0007669"/>
    <property type="project" value="TreeGrafter"/>
</dbReference>
<feature type="compositionally biased region" description="Low complexity" evidence="12">
    <location>
        <begin position="615"/>
        <end position="626"/>
    </location>
</feature>
<feature type="region of interest" description="Disordered" evidence="12">
    <location>
        <begin position="381"/>
        <end position="409"/>
    </location>
</feature>
<keyword evidence="4" id="KW-0963">Cytoplasm</keyword>
<feature type="domain" description="Coatomer beta subunit appendage platform" evidence="15">
    <location>
        <begin position="1076"/>
        <end position="1140"/>
    </location>
</feature>
<dbReference type="InterPro" id="IPR011710">
    <property type="entry name" value="Coatomer_bsu_C"/>
</dbReference>
<dbReference type="InterPro" id="IPR016024">
    <property type="entry name" value="ARM-type_fold"/>
</dbReference>
<evidence type="ECO:0000313" key="17">
    <source>
        <dbReference type="Proteomes" id="UP000593906"/>
    </source>
</evidence>
<dbReference type="Gene3D" id="1.25.10.10">
    <property type="entry name" value="Leucine-rich Repeat Variant"/>
    <property type="match status" value="1"/>
</dbReference>
<feature type="compositionally biased region" description="Low complexity" evidence="12">
    <location>
        <begin position="381"/>
        <end position="405"/>
    </location>
</feature>
<keyword evidence="3" id="KW-0813">Transport</keyword>
<dbReference type="GO" id="GO:0005198">
    <property type="term" value="F:structural molecule activity"/>
    <property type="evidence" value="ECO:0007669"/>
    <property type="project" value="InterPro"/>
</dbReference>
<keyword evidence="5" id="KW-0677">Repeat</keyword>
<dbReference type="PANTHER" id="PTHR10635">
    <property type="entry name" value="COATOMER SUBUNIT BETA"/>
    <property type="match status" value="1"/>
</dbReference>
<evidence type="ECO:0000256" key="3">
    <source>
        <dbReference type="ARBA" id="ARBA00022448"/>
    </source>
</evidence>
<evidence type="ECO:0000259" key="14">
    <source>
        <dbReference type="Pfam" id="PF07718"/>
    </source>
</evidence>
<keyword evidence="6" id="KW-0931">ER-Golgi transport</keyword>
<dbReference type="GO" id="GO:0030126">
    <property type="term" value="C:COPI vesicle coat"/>
    <property type="evidence" value="ECO:0007669"/>
    <property type="project" value="InterPro"/>
</dbReference>
<feature type="region of interest" description="Disordered" evidence="12">
    <location>
        <begin position="1167"/>
        <end position="1186"/>
    </location>
</feature>
<evidence type="ECO:0000256" key="6">
    <source>
        <dbReference type="ARBA" id="ARBA00022892"/>
    </source>
</evidence>
<evidence type="ECO:0000256" key="11">
    <source>
        <dbReference type="SAM" id="Coils"/>
    </source>
</evidence>
<evidence type="ECO:0000259" key="13">
    <source>
        <dbReference type="Pfam" id="PF01602"/>
    </source>
</evidence>
<keyword evidence="9" id="KW-0472">Membrane</keyword>
<evidence type="ECO:0000256" key="8">
    <source>
        <dbReference type="ARBA" id="ARBA00023034"/>
    </source>
</evidence>
<dbReference type="VEuPathDB" id="CryptoDB:CPATCC_0011750"/>
<proteinExistence type="predicted"/>
<evidence type="ECO:0008006" key="18">
    <source>
        <dbReference type="Google" id="ProtNLM"/>
    </source>
</evidence>
<keyword evidence="11" id="KW-0175">Coiled coil</keyword>
<dbReference type="InterPro" id="IPR016460">
    <property type="entry name" value="COPB1"/>
</dbReference>
<dbReference type="GO" id="GO:0000139">
    <property type="term" value="C:Golgi membrane"/>
    <property type="evidence" value="ECO:0007669"/>
    <property type="project" value="UniProtKB-SubCell"/>
</dbReference>
<dbReference type="Proteomes" id="UP000593906">
    <property type="component" value="Chromosome 6"/>
</dbReference>
<dbReference type="InterPro" id="IPR002553">
    <property type="entry name" value="Clathrin/coatomer_adapt-like_N"/>
</dbReference>
<dbReference type="InterPro" id="IPR029446">
    <property type="entry name" value="COPB1_appendage_platform_dom"/>
</dbReference>
<evidence type="ECO:0000256" key="12">
    <source>
        <dbReference type="SAM" id="MobiDB-lite"/>
    </source>
</evidence>
<evidence type="ECO:0000313" key="16">
    <source>
        <dbReference type="EMBL" id="QOY40907.1"/>
    </source>
</evidence>
<evidence type="ECO:0000256" key="4">
    <source>
        <dbReference type="ARBA" id="ARBA00022490"/>
    </source>
</evidence>
<dbReference type="PANTHER" id="PTHR10635:SF0">
    <property type="entry name" value="COATOMER SUBUNIT BETA"/>
    <property type="match status" value="1"/>
</dbReference>
<keyword evidence="8" id="KW-0333">Golgi apparatus</keyword>
<feature type="region of interest" description="Disordered" evidence="12">
    <location>
        <begin position="596"/>
        <end position="627"/>
    </location>
</feature>
<dbReference type="SUPFAM" id="SSF48371">
    <property type="entry name" value="ARM repeat"/>
    <property type="match status" value="1"/>
</dbReference>
<evidence type="ECO:0000256" key="7">
    <source>
        <dbReference type="ARBA" id="ARBA00022927"/>
    </source>
</evidence>
<gene>
    <name evidence="16" type="ORF">CPATCC_002522</name>
</gene>
<dbReference type="GO" id="GO:0006886">
    <property type="term" value="P:intracellular protein transport"/>
    <property type="evidence" value="ECO:0007669"/>
    <property type="project" value="InterPro"/>
</dbReference>
<organism evidence="16 17">
    <name type="scientific">Cryptosporidium parvum</name>
    <dbReference type="NCBI Taxonomy" id="5807"/>
    <lineage>
        <taxon>Eukaryota</taxon>
        <taxon>Sar</taxon>
        <taxon>Alveolata</taxon>
        <taxon>Apicomplexa</taxon>
        <taxon>Conoidasida</taxon>
        <taxon>Coccidia</taxon>
        <taxon>Eucoccidiorida</taxon>
        <taxon>Eimeriorina</taxon>
        <taxon>Cryptosporidiidae</taxon>
        <taxon>Cryptosporidium</taxon>
    </lineage>
</organism>
<keyword evidence="10" id="KW-0968">Cytoplasmic vesicle</keyword>
<keyword evidence="7" id="KW-0653">Protein transport</keyword>
<evidence type="ECO:0000259" key="15">
    <source>
        <dbReference type="Pfam" id="PF14806"/>
    </source>
</evidence>
<dbReference type="Pfam" id="PF07718">
    <property type="entry name" value="Coatamer_beta_C"/>
    <property type="match status" value="1"/>
</dbReference>
<feature type="domain" description="Coatomer beta subunit C-terminal" evidence="14">
    <location>
        <begin position="934"/>
        <end position="1046"/>
    </location>
</feature>
<sequence length="1329" mass="151011">MFEYEKNCTLLVPAIVGSNAPSSSELQKRLEDPSDNEKCKALRELIIWMTHGESYNRLLMTVIRYVVQSTNHKVKKYLQLYWEIVEKCNSDGSLKEEMILVCNALRNDLQHPNEYIRGSTLRLLCNLRFIKLIQPLIESILENLQHRHSYVRRNAVMCIYSIIKTFGVDIIPNAVDEVEKLLLIEGDISTKRNAFLVLTYCDVERSLRYILSIQENVTYMGDVIQMVLLELLGKNYKDHPNYRNNLVQLIINITQSGSSAVSFEGANTLIKIGNSTPNSSIKIALQAYINLLLTHSDNNVRYIVLNKISKITGITSALYILQKFFVKDILRVLLCSNCYSLQIKVIQIVLSSLLTKNNCLDIFQFLLKHLQDISLQNYKFNSNNNSNNNNNNNNVNDNGSSNNNSVHHHHHNIAGFGNHEFNQTYHFTADIDFNYYNNNDDNSFGMGGAEAFGGLRTMNYGGGKLSDFQQFQNYQLILIKALHEITRKYHKITFKPMINSMMTFLSNSNPIIVNEIIQFLREMVVNYSEYQYEIVDQLIIHLSLIQFSRPLRTCLWILSECEYGNDKRKIIDIINVIYNSLEPLPIKIRNHPNRRASQSLMGNDNYNDDDDYDYNDNNNNSNNDSFIDNDKIAKRGGVGVGNTYSTNIVTKTVILEDGTYATQDLECNVDGYYGANNNMNSTNLLGTSNSQLNSSSTGIEGGNCYNIGVTTTNNLRNIIIRDEDLLLIASIGVSLIKLLCFSNNIGIKDEQGKNKNEENILNLGLPTFNKVFHIIVCFLRYCLNDQKSGGIQNDTTHRLSHCYILLKSIYNDLDQLKKNEEELGNEKDLKDLELIRLSKRTIMLRRKLFPKFQGIEGNEIELGGGINGGMKLRELFKENKRLNKNSSRRFPYNVVNFRQFREKVFSNNVDITQINDDDDEFECFDDSMVMDPLNIKNSNNGKKGSIDQSNTSKRIYSITGLSDPIYIEAILQVQHQDVLLELIVTNQSYKAVQNVQIELYPYGNLRVIEKPQNINHLDPGNTIHVYSVAQVKSIETGILFGFVTFQTKNSQNDGLGGGIGSGAVSSSSSQLLGLNDIVVLNEISIDLIDFITNSNIPCPLFRQLWSEFEWENKIPIHTSCDSFIQFLKYLIKETKLSLVGYSSIESMMMMMIGGNGTGINIGTYKSSNTNTSNNNNDNNNESDNSNHLIMMDKKSSFFATNLYARSIFGEDALVNISLEKQLVSNNQREGVEKEPKMMITGTVRIRSRTQGIALSLGDHIVSLQRKIPNDEDIIRSCGNITSNNNNNNNNENRKTTSISMNAIKKKGIEDEYGYGRHSRLLNIDFGDIY</sequence>
<feature type="domain" description="Clathrin/coatomer adaptor adaptin-like N-terminal" evidence="13">
    <location>
        <begin position="21"/>
        <end position="379"/>
    </location>
</feature>
<dbReference type="EMBL" id="CP044417">
    <property type="protein sequence ID" value="QOY40907.1"/>
    <property type="molecule type" value="Genomic_DNA"/>
</dbReference>
<evidence type="ECO:0000256" key="9">
    <source>
        <dbReference type="ARBA" id="ARBA00023136"/>
    </source>
</evidence>
<name>A0A7S7LG59_CRYPV</name>
<dbReference type="Pfam" id="PF14806">
    <property type="entry name" value="Coatomer_b_Cpla"/>
    <property type="match status" value="2"/>
</dbReference>
<dbReference type="Pfam" id="PF01602">
    <property type="entry name" value="Adaptin_N"/>
    <property type="match status" value="1"/>
</dbReference>
<feature type="domain" description="Coatomer beta subunit appendage platform" evidence="15">
    <location>
        <begin position="1190"/>
        <end position="1260"/>
    </location>
</feature>
<feature type="coiled-coil region" evidence="11">
    <location>
        <begin position="806"/>
        <end position="833"/>
    </location>
</feature>
<evidence type="ECO:0000256" key="10">
    <source>
        <dbReference type="ARBA" id="ARBA00023329"/>
    </source>
</evidence>
<accession>A0A7S7LG59</accession>
<evidence type="ECO:0000256" key="2">
    <source>
        <dbReference type="ARBA" id="ARBA00004347"/>
    </source>
</evidence>
<dbReference type="InterPro" id="IPR011989">
    <property type="entry name" value="ARM-like"/>
</dbReference>
<comment type="subcellular location">
    <subcellularLocation>
        <location evidence="2">Cytoplasmic vesicle</location>
        <location evidence="2">COPI-coated vesicle membrane</location>
        <topology evidence="2">Peripheral membrane protein</topology>
        <orientation evidence="2">Cytoplasmic side</orientation>
    </subcellularLocation>
    <subcellularLocation>
        <location evidence="1">Golgi apparatus membrane</location>
        <topology evidence="1">Peripheral membrane protein</topology>
        <orientation evidence="1">Cytoplasmic side</orientation>
    </subcellularLocation>
</comment>
<reference evidence="16 17" key="1">
    <citation type="submission" date="2019-09" db="EMBL/GenBank/DDBJ databases">
        <title>Consistent, comparative and evidence-based genome assembly and annotation for Cryptosporidium parvum, C. hominis and C. tyzzeri.</title>
        <authorList>
            <person name="Baptista R.P."/>
            <person name="Li Y."/>
            <person name="Sateriale A."/>
            <person name="Ansell B."/>
            <person name="Jex A."/>
            <person name="Sanders M."/>
            <person name="Brooks K."/>
            <person name="Tracey A."/>
            <person name="Berriman M."/>
            <person name="Striepen B."/>
            <person name="Cotton J.A."/>
            <person name="Kissinger J.C."/>
        </authorList>
    </citation>
    <scope>NUCLEOTIDE SEQUENCE [LARGE SCALE GENOMIC DNA]</scope>
    <source>
        <strain evidence="16 17">IOWA-ATCC</strain>
    </source>
</reference>
<evidence type="ECO:0000256" key="5">
    <source>
        <dbReference type="ARBA" id="ARBA00022737"/>
    </source>
</evidence>
<evidence type="ECO:0000256" key="1">
    <source>
        <dbReference type="ARBA" id="ARBA00004255"/>
    </source>
</evidence>
<dbReference type="GO" id="GO:0006888">
    <property type="term" value="P:endoplasmic reticulum to Golgi vesicle-mediated transport"/>
    <property type="evidence" value="ECO:0007669"/>
    <property type="project" value="TreeGrafter"/>
</dbReference>
<protein>
    <recommendedName>
        <fullName evidence="18">Coatomer subunit beta</fullName>
    </recommendedName>
</protein>